<organism evidence="1 2">
    <name type="scientific">Pluteus cervinus</name>
    <dbReference type="NCBI Taxonomy" id="181527"/>
    <lineage>
        <taxon>Eukaryota</taxon>
        <taxon>Fungi</taxon>
        <taxon>Dikarya</taxon>
        <taxon>Basidiomycota</taxon>
        <taxon>Agaricomycotina</taxon>
        <taxon>Agaricomycetes</taxon>
        <taxon>Agaricomycetidae</taxon>
        <taxon>Agaricales</taxon>
        <taxon>Pluteineae</taxon>
        <taxon>Pluteaceae</taxon>
        <taxon>Pluteus</taxon>
    </lineage>
</organism>
<gene>
    <name evidence="1" type="ORF">BDN72DRAFT_759207</name>
</gene>
<proteinExistence type="predicted"/>
<evidence type="ECO:0000313" key="2">
    <source>
        <dbReference type="Proteomes" id="UP000308600"/>
    </source>
</evidence>
<dbReference type="Proteomes" id="UP000308600">
    <property type="component" value="Unassembled WGS sequence"/>
</dbReference>
<accession>A0ACD3BAY0</accession>
<keyword evidence="2" id="KW-1185">Reference proteome</keyword>
<reference evidence="1 2" key="1">
    <citation type="journal article" date="2019" name="Nat. Ecol. Evol.">
        <title>Megaphylogeny resolves global patterns of mushroom evolution.</title>
        <authorList>
            <person name="Varga T."/>
            <person name="Krizsan K."/>
            <person name="Foldi C."/>
            <person name="Dima B."/>
            <person name="Sanchez-Garcia M."/>
            <person name="Sanchez-Ramirez S."/>
            <person name="Szollosi G.J."/>
            <person name="Szarkandi J.G."/>
            <person name="Papp V."/>
            <person name="Albert L."/>
            <person name="Andreopoulos W."/>
            <person name="Angelini C."/>
            <person name="Antonin V."/>
            <person name="Barry K.W."/>
            <person name="Bougher N.L."/>
            <person name="Buchanan P."/>
            <person name="Buyck B."/>
            <person name="Bense V."/>
            <person name="Catcheside P."/>
            <person name="Chovatia M."/>
            <person name="Cooper J."/>
            <person name="Damon W."/>
            <person name="Desjardin D."/>
            <person name="Finy P."/>
            <person name="Geml J."/>
            <person name="Haridas S."/>
            <person name="Hughes K."/>
            <person name="Justo A."/>
            <person name="Karasinski D."/>
            <person name="Kautmanova I."/>
            <person name="Kiss B."/>
            <person name="Kocsube S."/>
            <person name="Kotiranta H."/>
            <person name="LaButti K.M."/>
            <person name="Lechner B.E."/>
            <person name="Liimatainen K."/>
            <person name="Lipzen A."/>
            <person name="Lukacs Z."/>
            <person name="Mihaltcheva S."/>
            <person name="Morgado L.N."/>
            <person name="Niskanen T."/>
            <person name="Noordeloos M.E."/>
            <person name="Ohm R.A."/>
            <person name="Ortiz-Santana B."/>
            <person name="Ovrebo C."/>
            <person name="Racz N."/>
            <person name="Riley R."/>
            <person name="Savchenko A."/>
            <person name="Shiryaev A."/>
            <person name="Soop K."/>
            <person name="Spirin V."/>
            <person name="Szebenyi C."/>
            <person name="Tomsovsky M."/>
            <person name="Tulloss R.E."/>
            <person name="Uehling J."/>
            <person name="Grigoriev I.V."/>
            <person name="Vagvolgyi C."/>
            <person name="Papp T."/>
            <person name="Martin F.M."/>
            <person name="Miettinen O."/>
            <person name="Hibbett D.S."/>
            <person name="Nagy L.G."/>
        </authorList>
    </citation>
    <scope>NUCLEOTIDE SEQUENCE [LARGE SCALE GENOMIC DNA]</scope>
    <source>
        <strain evidence="1 2">NL-1719</strain>
    </source>
</reference>
<protein>
    <submittedName>
        <fullName evidence="1">DNase I-like protein</fullName>
    </submittedName>
</protein>
<name>A0ACD3BAY0_9AGAR</name>
<sequence length="615" mass="65339">MKRLSSFAFFSSFVGVAISVSVADVQGPAFQSPLVGQSVKNVTGIVTAKTSNGFYIRGDPSQDARVSSSLNIFSSSASVLGKVSVGDLVSLDGKVQEYRSTAAYLMATEIGSPTNIVVHSSNNVVQPIVLGKDRSPPTQHLSQLDVGGDGFLSVPNNSSRIDATNSTLQPDKYGLDFWESLESELVTIPGPTALGFANNYDEFWVYGDWPVTGKNARGSLTITIGPDGLPDANPETVMIGKALDNSTNPDVALGMTLTDITGIVAYQFGFFYVLPLTAPTVVSTPDFTVPPSTLVSAAQADSCILTFGDYNIENMAPTSAHLPLVAGHIATLLNTPDIMFVQEVQDNSGPTNDGVVSSNTTLTNIVNAIASVSNIQYSFLVIDPVDGADGGEPGGNIRQAYLYRPDKLSPKKGIPAGGSLDAVDVTGSNDLATLTFNPGRIDPSNTAWSNSRKPLAAQWSTASGYDLFTVNVHLGSKGGSSSTQGDLRPPVNADVDKRTNQINLVANFVQSVLSIDKNANILVAGDFNEFTQTRTAYKNIEAALTDIDIAAGIPDVERYTYVFDQNTEELDHAFISSALASREVEFQHVHVNTWAPTLAKRVSDHDPSVGRIRVC</sequence>
<evidence type="ECO:0000313" key="1">
    <source>
        <dbReference type="EMBL" id="TFK74772.1"/>
    </source>
</evidence>
<dbReference type="EMBL" id="ML208266">
    <property type="protein sequence ID" value="TFK74772.1"/>
    <property type="molecule type" value="Genomic_DNA"/>
</dbReference>